<name>A0A4D6EK99_9VIRU</name>
<proteinExistence type="predicted"/>
<evidence type="ECO:0000313" key="2">
    <source>
        <dbReference type="EMBL" id="QBZ81752.1"/>
    </source>
</evidence>
<organism evidence="2 3">
    <name type="scientific">Pandoravirus celtis</name>
    <dbReference type="NCBI Taxonomy" id="2568002"/>
    <lineage>
        <taxon>Viruses</taxon>
        <taxon>Pandoravirus</taxon>
    </lineage>
</organism>
<protein>
    <submittedName>
        <fullName evidence="2">Uncharacterized protein</fullName>
    </submittedName>
</protein>
<feature type="compositionally biased region" description="Basic and acidic residues" evidence="1">
    <location>
        <begin position="359"/>
        <end position="378"/>
    </location>
</feature>
<evidence type="ECO:0000313" key="3">
    <source>
        <dbReference type="Proteomes" id="UP001237152"/>
    </source>
</evidence>
<evidence type="ECO:0000256" key="1">
    <source>
        <dbReference type="SAM" id="MobiDB-lite"/>
    </source>
</evidence>
<sequence>MPLAWRRFHVLTGADFAARRCRYSTLLSLCAAGDLDGLHYAASRPEVFGPVAGFRWDACLYVAVVGDRVDILDHIKGRIVAMASPEKSTMPDSQETWTYTLLDELRFIHSVSQNPTVDTPTWPLMPAPWLALAVAAVRCDIDGPLAWLCAKGNRPTRMIAVEDVASARKMLQKVPRQCAWSLWHRLRLDIGVALKNTWAAQNMTVNEMCAIAERVSDASGLDVVGLFQRSSRWETMQTSVEPYWRRLRCFWHQPTWRTRSLGRRGGPRGHGRSIERFRQCLKGRLAHRLTWRPARAACAVRRRCRRRRSKALRLAWHVCKVCLSVVGFHVVQLAIAGFGIARSALAVRMRRHRVALRAREAARDQRPTRHRLCVDRSRARGHNGSGRPARPHGRVGRRPAECRQSGPGRRASAGEHPDSVHVPACGRHGICAR</sequence>
<reference evidence="2" key="1">
    <citation type="journal article" date="2019" name="Front. Microbiol.">
        <title>Pandoravirus Celtis Illustrates the Microevolution Processes at Work in the Giant Pandoraviridae Genomes.</title>
        <authorList>
            <person name="Legendre M."/>
            <person name="Alempic J.M."/>
            <person name="Philippe N."/>
            <person name="Lartigue A."/>
            <person name="Jeudy S."/>
            <person name="Poirot O."/>
            <person name="Ta N.T."/>
            <person name="Nin S."/>
            <person name="Coute Y."/>
            <person name="Abergel C."/>
            <person name="Claverie J.M."/>
        </authorList>
    </citation>
    <scope>NUCLEOTIDE SEQUENCE</scope>
</reference>
<dbReference type="Proteomes" id="UP001237152">
    <property type="component" value="Segment"/>
</dbReference>
<gene>
    <name evidence="2" type="ORF">pclt_cds_1171</name>
</gene>
<feature type="region of interest" description="Disordered" evidence="1">
    <location>
        <begin position="359"/>
        <end position="423"/>
    </location>
</feature>
<accession>A0A4D6EK99</accession>
<dbReference type="EMBL" id="MK174290">
    <property type="protein sequence ID" value="QBZ81752.1"/>
    <property type="molecule type" value="Genomic_DNA"/>
</dbReference>